<feature type="compositionally biased region" description="Low complexity" evidence="1">
    <location>
        <begin position="269"/>
        <end position="281"/>
    </location>
</feature>
<feature type="compositionally biased region" description="Basic and acidic residues" evidence="1">
    <location>
        <begin position="161"/>
        <end position="179"/>
    </location>
</feature>
<feature type="compositionally biased region" description="Basic residues" evidence="1">
    <location>
        <begin position="137"/>
        <end position="146"/>
    </location>
</feature>
<gene>
    <name evidence="2" type="primary">g4309</name>
    <name evidence="2" type="ORF">VP750_LOCUS3678</name>
</gene>
<feature type="compositionally biased region" description="Low complexity" evidence="1">
    <location>
        <begin position="335"/>
        <end position="350"/>
    </location>
</feature>
<evidence type="ECO:0000256" key="1">
    <source>
        <dbReference type="SAM" id="MobiDB-lite"/>
    </source>
</evidence>
<feature type="compositionally biased region" description="Low complexity" evidence="1">
    <location>
        <begin position="532"/>
        <end position="569"/>
    </location>
</feature>
<sequence>MASSVEADSSRPTEPQDAAELPAADAQTQVEETGAQPPDVPVSEHAKGEQADAAAAPAPAEGDTQEVPQLSITGEAQPDTPATAGRGTGKRGRGTGRGGQRGTPRARGQAKRGNKDAPDTDPEEDGGNTEGGLQTRRSSRQSKKPKTFAQEFIAEPGSESPEGKPEETDEAADAKENKEQQPAAKSEPSQDSDEMPLVKAIQTAAINVEVAAEAAQAEQPQEAKTPRTFARRKKSQEAAQEEPSVQAAEKAEAHAEEAKSPRARRGKSQEAGQLGAAAGAAEAEDSAQPLEPRSPKAKRKRQSDADQQGEQEDASDQAPGTEGKQAARKRRRAKTAPAPGKAGKGAAAGKRNTKSREVTPEVHEAEGAPAGHDQAAGQQRAAAGAAGQQATHAKTGPVSELEHIREGLQKAEEAHERKLGELRHLDAQVKGYMEHLSRMDLTIDHLTITGIGKTVRRFTNGWPKQREHSLKSSQESASDPAKALILKFYNVAGVSHPKAAKPTAASVPARTGEAKDKQVAQPEQEAPKEKAPAQPGQALPAQTAQKPAQAISQPTSQPAQAAATPAAAPVKREEPKVVSIGFKQELPAPVRKPQPSRADANHSTGSAVRDKALEILLRALTPDEALSREEAAKKLEAALYASCTNGKAAGQSGQPAEPGVTYMRRLRVLWSWLDGSSPHRSPGLKRLFIEGKVAAPELATMDARRVRDLTEPPAPSTTPQPGAQQDADGAFAGAAPGSADAPFLSEGPPQSMDMDVDLPGQGPAVPGLPGQGIAVSALPSQELLAKLQLFCEGTLQVPHPTSSHLQGFVEPLLEQTVGEIVQHQEAALRACQAGQATAEQLHGVIAAGRLLERSLGTAGQPAAAQQQLQPLLPPEEAQLQLLPFAQAALAALARASSAPGQLASAPSSAPLRTALPPQAAATVHASADEALHLSAPTLPPQPMDHSSAPGYSQEGTMPNGDTEVGAPDLAAALPTSPPHTPVLGGAVPNGSAPPAELAIPDNSVAGDNQFANMHSAPSLRQGWRSDERPVPSVPYSQTAKHIHANLAGVLHAQQSGGTVGGSHESVDNCAMSAQMDAEQQRMA</sequence>
<feature type="compositionally biased region" description="Low complexity" evidence="1">
    <location>
        <begin position="719"/>
        <end position="742"/>
    </location>
</feature>
<feature type="compositionally biased region" description="Basic and acidic residues" evidence="1">
    <location>
        <begin position="354"/>
        <end position="366"/>
    </location>
</feature>
<organism evidence="2 3">
    <name type="scientific">Coccomyxa viridis</name>
    <dbReference type="NCBI Taxonomy" id="1274662"/>
    <lineage>
        <taxon>Eukaryota</taxon>
        <taxon>Viridiplantae</taxon>
        <taxon>Chlorophyta</taxon>
        <taxon>core chlorophytes</taxon>
        <taxon>Trebouxiophyceae</taxon>
        <taxon>Trebouxiophyceae incertae sedis</taxon>
        <taxon>Coccomyxaceae</taxon>
        <taxon>Coccomyxa</taxon>
    </lineage>
</organism>
<feature type="compositionally biased region" description="Low complexity" evidence="1">
    <location>
        <begin position="51"/>
        <end position="60"/>
    </location>
</feature>
<feature type="region of interest" description="Disordered" evidence="1">
    <location>
        <begin position="1"/>
        <end position="200"/>
    </location>
</feature>
<feature type="region of interest" description="Disordered" evidence="1">
    <location>
        <begin position="497"/>
        <end position="606"/>
    </location>
</feature>
<feature type="compositionally biased region" description="Low complexity" evidence="1">
    <location>
        <begin position="212"/>
        <end position="223"/>
    </location>
</feature>
<feature type="compositionally biased region" description="Low complexity" evidence="1">
    <location>
        <begin position="370"/>
        <end position="396"/>
    </location>
</feature>
<evidence type="ECO:0000313" key="3">
    <source>
        <dbReference type="Proteomes" id="UP001497392"/>
    </source>
</evidence>
<feature type="compositionally biased region" description="Polar residues" evidence="1">
    <location>
        <begin position="1"/>
        <end position="13"/>
    </location>
</feature>
<feature type="region of interest" description="Disordered" evidence="1">
    <location>
        <begin position="709"/>
        <end position="752"/>
    </location>
</feature>
<reference evidence="2 3" key="1">
    <citation type="submission" date="2024-06" db="EMBL/GenBank/DDBJ databases">
        <authorList>
            <person name="Kraege A."/>
            <person name="Thomma B."/>
        </authorList>
    </citation>
    <scope>NUCLEOTIDE SEQUENCE [LARGE SCALE GENOMIC DNA]</scope>
</reference>
<dbReference type="EMBL" id="CAXHTA020000006">
    <property type="protein sequence ID" value="CAL5222019.1"/>
    <property type="molecule type" value="Genomic_DNA"/>
</dbReference>
<evidence type="ECO:0000313" key="2">
    <source>
        <dbReference type="EMBL" id="CAL5222019.1"/>
    </source>
</evidence>
<dbReference type="Proteomes" id="UP001497392">
    <property type="component" value="Unassembled WGS sequence"/>
</dbReference>
<accession>A0ABP1FT52</accession>
<proteinExistence type="predicted"/>
<comment type="caution">
    <text evidence="2">The sequence shown here is derived from an EMBL/GenBank/DDBJ whole genome shotgun (WGS) entry which is preliminary data.</text>
</comment>
<dbReference type="Gene3D" id="1.20.930.10">
    <property type="entry name" value="Conserved domain common to transcription factors TFIIS, elongin A, CRSP70"/>
    <property type="match status" value="1"/>
</dbReference>
<feature type="region of interest" description="Disordered" evidence="1">
    <location>
        <begin position="212"/>
        <end position="400"/>
    </location>
</feature>
<dbReference type="InterPro" id="IPR035441">
    <property type="entry name" value="TFIIS/LEDGF_dom_sf"/>
</dbReference>
<name>A0ABP1FT52_9CHLO</name>
<feature type="region of interest" description="Disordered" evidence="1">
    <location>
        <begin position="934"/>
        <end position="1010"/>
    </location>
</feature>
<protein>
    <submittedName>
        <fullName evidence="2">G4309 protein</fullName>
    </submittedName>
</protein>
<keyword evidence="3" id="KW-1185">Reference proteome</keyword>
<feature type="compositionally biased region" description="Basic and acidic residues" evidence="1">
    <location>
        <begin position="249"/>
        <end position="260"/>
    </location>
</feature>